<accession>A0A177INJ2</accession>
<reference evidence="3" key="1">
    <citation type="submission" date="2016-02" db="EMBL/GenBank/DDBJ databases">
        <authorList>
            <person name="Kaur G."/>
            <person name="Nair G.R."/>
            <person name="Mayilraj S."/>
        </authorList>
    </citation>
    <scope>NUCLEOTIDE SEQUENCE [LARGE SCALE GENOMIC DNA]</scope>
    <source>
        <strain evidence="3">GA-15</strain>
    </source>
</reference>
<protein>
    <submittedName>
        <fullName evidence="2">Aminotransferase</fullName>
    </submittedName>
</protein>
<evidence type="ECO:0000313" key="3">
    <source>
        <dbReference type="Proteomes" id="UP000076947"/>
    </source>
</evidence>
<dbReference type="EMBL" id="LSTQ01000008">
    <property type="protein sequence ID" value="OAH30429.1"/>
    <property type="molecule type" value="Genomic_DNA"/>
</dbReference>
<comment type="caution">
    <text evidence="2">The sequence shown here is derived from an EMBL/GenBank/DDBJ whole genome shotgun (WGS) entry which is preliminary data.</text>
</comment>
<gene>
    <name evidence="2" type="ORF">AYJ05_06725</name>
</gene>
<evidence type="ECO:0000256" key="1">
    <source>
        <dbReference type="SAM" id="MobiDB-lite"/>
    </source>
</evidence>
<dbReference type="NCBIfam" id="NF033938">
    <property type="entry name" value="porH_2"/>
    <property type="match status" value="1"/>
</dbReference>
<evidence type="ECO:0000313" key="2">
    <source>
        <dbReference type="EMBL" id="OAH30429.1"/>
    </source>
</evidence>
<dbReference type="Proteomes" id="UP000076947">
    <property type="component" value="Unassembled WGS sequence"/>
</dbReference>
<keyword evidence="2" id="KW-0808">Transferase</keyword>
<dbReference type="AlphaFoldDB" id="A0A177INJ2"/>
<organism evidence="2 3">
    <name type="scientific">Corynebacterium stationis</name>
    <dbReference type="NCBI Taxonomy" id="1705"/>
    <lineage>
        <taxon>Bacteria</taxon>
        <taxon>Bacillati</taxon>
        <taxon>Actinomycetota</taxon>
        <taxon>Actinomycetes</taxon>
        <taxon>Mycobacteriales</taxon>
        <taxon>Corynebacteriaceae</taxon>
        <taxon>Corynebacterium</taxon>
    </lineage>
</organism>
<dbReference type="GO" id="GO:0008483">
    <property type="term" value="F:transaminase activity"/>
    <property type="evidence" value="ECO:0007669"/>
    <property type="project" value="UniProtKB-KW"/>
</dbReference>
<feature type="region of interest" description="Disordered" evidence="1">
    <location>
        <begin position="56"/>
        <end position="76"/>
    </location>
</feature>
<dbReference type="OrthoDB" id="4427936at2"/>
<dbReference type="RefSeq" id="WP_066838707.1">
    <property type="nucleotide sequence ID" value="NZ_LSTQ01000008.1"/>
</dbReference>
<name>A0A177INJ2_9CORY</name>
<proteinExistence type="predicted"/>
<sequence>MDLSFVKEQLETFSTFAGAIGDFLQLPSQILTNIFGWLGDGNADGDTLDSDIDLTSSVLGSSKDATPPAETPEPTE</sequence>
<keyword evidence="2" id="KW-0032">Aminotransferase</keyword>
<keyword evidence="3" id="KW-1185">Reference proteome</keyword>